<dbReference type="SUPFAM" id="SSF53335">
    <property type="entry name" value="S-adenosyl-L-methionine-dependent methyltransferases"/>
    <property type="match status" value="1"/>
</dbReference>
<dbReference type="OrthoDB" id="262045at2"/>
<comment type="caution">
    <text evidence="2">The sequence shown here is derived from an EMBL/GenBank/DDBJ whole genome shotgun (WGS) entry which is preliminary data.</text>
</comment>
<dbReference type="EMBL" id="SSMQ01000007">
    <property type="protein sequence ID" value="TKD10219.1"/>
    <property type="molecule type" value="Genomic_DNA"/>
</dbReference>
<feature type="domain" description="Methyltransferase type 11" evidence="1">
    <location>
        <begin position="47"/>
        <end position="146"/>
    </location>
</feature>
<sequence>MLARVLEPEVMDTPEEARDYDAMDHAAVNRAFCEDVLAVLPTPKRVLDVGTGTARIPIELCARSPGAEVVAIDLAEHMLTLARENITRAGLASRVTVAKIDAKALPYPDGSFGAVVSNSIIHHIPEPAQVLAEMWRVTSRGGLLFVRDLHRPETEAEIDHLVALHGGERPADPAAVPSFEHQRFLFRASLAAALTVSEVAAFVAPLGIAASAVRKTSDRHWTLSAVKA</sequence>
<dbReference type="Pfam" id="PF08241">
    <property type="entry name" value="Methyltransf_11"/>
    <property type="match status" value="1"/>
</dbReference>
<dbReference type="AlphaFoldDB" id="A0A4U1JI86"/>
<keyword evidence="2" id="KW-0808">Transferase</keyword>
<organism evidence="2 3">
    <name type="scientific">Polyangium fumosum</name>
    <dbReference type="NCBI Taxonomy" id="889272"/>
    <lineage>
        <taxon>Bacteria</taxon>
        <taxon>Pseudomonadati</taxon>
        <taxon>Myxococcota</taxon>
        <taxon>Polyangia</taxon>
        <taxon>Polyangiales</taxon>
        <taxon>Polyangiaceae</taxon>
        <taxon>Polyangium</taxon>
    </lineage>
</organism>
<dbReference type="InterPro" id="IPR029063">
    <property type="entry name" value="SAM-dependent_MTases_sf"/>
</dbReference>
<dbReference type="GO" id="GO:0032259">
    <property type="term" value="P:methylation"/>
    <property type="evidence" value="ECO:0007669"/>
    <property type="project" value="UniProtKB-KW"/>
</dbReference>
<reference evidence="2 3" key="1">
    <citation type="submission" date="2019-04" db="EMBL/GenBank/DDBJ databases">
        <authorList>
            <person name="Li Y."/>
            <person name="Wang J."/>
        </authorList>
    </citation>
    <scope>NUCLEOTIDE SEQUENCE [LARGE SCALE GENOMIC DNA]</scope>
    <source>
        <strain evidence="2 3">DSM 14668</strain>
    </source>
</reference>
<evidence type="ECO:0000259" key="1">
    <source>
        <dbReference type="Pfam" id="PF08241"/>
    </source>
</evidence>
<keyword evidence="3" id="KW-1185">Reference proteome</keyword>
<keyword evidence="2" id="KW-0489">Methyltransferase</keyword>
<dbReference type="PANTHER" id="PTHR43591:SF24">
    <property type="entry name" value="2-METHOXY-6-POLYPRENYL-1,4-BENZOQUINOL METHYLASE, MITOCHONDRIAL"/>
    <property type="match status" value="1"/>
</dbReference>
<proteinExistence type="predicted"/>
<dbReference type="Proteomes" id="UP000309215">
    <property type="component" value="Unassembled WGS sequence"/>
</dbReference>
<dbReference type="CDD" id="cd02440">
    <property type="entry name" value="AdoMet_MTases"/>
    <property type="match status" value="1"/>
</dbReference>
<evidence type="ECO:0000313" key="2">
    <source>
        <dbReference type="EMBL" id="TKD10219.1"/>
    </source>
</evidence>
<name>A0A4U1JI86_9BACT</name>
<evidence type="ECO:0000313" key="3">
    <source>
        <dbReference type="Proteomes" id="UP000309215"/>
    </source>
</evidence>
<dbReference type="RefSeq" id="WP_136928619.1">
    <property type="nucleotide sequence ID" value="NZ_SSMQ01000007.1"/>
</dbReference>
<gene>
    <name evidence="2" type="ORF">E8A74_09395</name>
</gene>
<dbReference type="Gene3D" id="3.40.50.150">
    <property type="entry name" value="Vaccinia Virus protein VP39"/>
    <property type="match status" value="1"/>
</dbReference>
<dbReference type="InterPro" id="IPR013216">
    <property type="entry name" value="Methyltransf_11"/>
</dbReference>
<dbReference type="PANTHER" id="PTHR43591">
    <property type="entry name" value="METHYLTRANSFERASE"/>
    <property type="match status" value="1"/>
</dbReference>
<protein>
    <submittedName>
        <fullName evidence="2">Class I SAM-dependent methyltransferase</fullName>
    </submittedName>
</protein>
<dbReference type="GO" id="GO:0008757">
    <property type="term" value="F:S-adenosylmethionine-dependent methyltransferase activity"/>
    <property type="evidence" value="ECO:0007669"/>
    <property type="project" value="InterPro"/>
</dbReference>
<accession>A0A4U1JI86</accession>